<feature type="transmembrane region" description="Helical" evidence="1">
    <location>
        <begin position="43"/>
        <end position="61"/>
    </location>
</feature>
<keyword evidence="1" id="KW-1133">Transmembrane helix</keyword>
<evidence type="ECO:0000313" key="3">
    <source>
        <dbReference type="Proteomes" id="UP000754883"/>
    </source>
</evidence>
<sequence length="144" mass="15515">MAEEEPPVKASFTDSLYAWGSSAVPPSALAMLTIALHSRPRQPLALLLFTPPLFLATYLNLAGQPTAAAGISSAWSGLYALTALRRRQPGGLTTRFLSPRGIIRGGAVVLGAGNCVAGGWRYFHGDYEKDEEERVERDRWGVEG</sequence>
<dbReference type="AlphaFoldDB" id="A0A9N9UST6"/>
<name>A0A9N9UST6_9HYPO</name>
<dbReference type="Proteomes" id="UP000754883">
    <property type="component" value="Unassembled WGS sequence"/>
</dbReference>
<feature type="transmembrane region" description="Helical" evidence="1">
    <location>
        <begin position="105"/>
        <end position="123"/>
    </location>
</feature>
<accession>A0A9N9UST6</accession>
<reference evidence="3" key="1">
    <citation type="submission" date="2019-06" db="EMBL/GenBank/DDBJ databases">
        <authorList>
            <person name="Broberg M."/>
        </authorList>
    </citation>
    <scope>NUCLEOTIDE SEQUENCE [LARGE SCALE GENOMIC DNA]</scope>
</reference>
<feature type="transmembrane region" description="Helical" evidence="1">
    <location>
        <begin position="16"/>
        <end position="36"/>
    </location>
</feature>
<keyword evidence="1" id="KW-0472">Membrane</keyword>
<keyword evidence="1" id="KW-0812">Transmembrane</keyword>
<organism evidence="2 3">
    <name type="scientific">Clonostachys byssicola</name>
    <dbReference type="NCBI Taxonomy" id="160290"/>
    <lineage>
        <taxon>Eukaryota</taxon>
        <taxon>Fungi</taxon>
        <taxon>Dikarya</taxon>
        <taxon>Ascomycota</taxon>
        <taxon>Pezizomycotina</taxon>
        <taxon>Sordariomycetes</taxon>
        <taxon>Hypocreomycetidae</taxon>
        <taxon>Hypocreales</taxon>
        <taxon>Bionectriaceae</taxon>
        <taxon>Clonostachys</taxon>
    </lineage>
</organism>
<reference evidence="2 3" key="2">
    <citation type="submission" date="2021-10" db="EMBL/GenBank/DDBJ databases">
        <authorList>
            <person name="Piombo E."/>
        </authorList>
    </citation>
    <scope>NUCLEOTIDE SEQUENCE [LARGE SCALE GENOMIC DNA]</scope>
</reference>
<comment type="caution">
    <text evidence="2">The sequence shown here is derived from an EMBL/GenBank/DDBJ whole genome shotgun (WGS) entry which is preliminary data.</text>
</comment>
<gene>
    <name evidence="2" type="ORF">CBYS24578_00001820</name>
</gene>
<dbReference type="OrthoDB" id="4868994at2759"/>
<protein>
    <submittedName>
        <fullName evidence="2">Uncharacterized protein</fullName>
    </submittedName>
</protein>
<evidence type="ECO:0000256" key="1">
    <source>
        <dbReference type="SAM" id="Phobius"/>
    </source>
</evidence>
<dbReference type="EMBL" id="CABFNO020001560">
    <property type="protein sequence ID" value="CAH0002057.1"/>
    <property type="molecule type" value="Genomic_DNA"/>
</dbReference>
<keyword evidence="3" id="KW-1185">Reference proteome</keyword>
<proteinExistence type="predicted"/>
<evidence type="ECO:0000313" key="2">
    <source>
        <dbReference type="EMBL" id="CAH0002057.1"/>
    </source>
</evidence>